<evidence type="ECO:0000313" key="5">
    <source>
        <dbReference type="Proteomes" id="UP001149813"/>
    </source>
</evidence>
<organism evidence="4 5">
    <name type="scientific">Coemansia erecta</name>
    <dbReference type="NCBI Taxonomy" id="147472"/>
    <lineage>
        <taxon>Eukaryota</taxon>
        <taxon>Fungi</taxon>
        <taxon>Fungi incertae sedis</taxon>
        <taxon>Zoopagomycota</taxon>
        <taxon>Kickxellomycotina</taxon>
        <taxon>Kickxellomycetes</taxon>
        <taxon>Kickxellales</taxon>
        <taxon>Kickxellaceae</taxon>
        <taxon>Coemansia</taxon>
    </lineage>
</organism>
<dbReference type="GO" id="GO:0007023">
    <property type="term" value="P:post-chaperonin tubulin folding pathway"/>
    <property type="evidence" value="ECO:0007669"/>
    <property type="project" value="UniProtKB-UniRule"/>
</dbReference>
<reference evidence="4" key="1">
    <citation type="submission" date="2022-07" db="EMBL/GenBank/DDBJ databases">
        <title>Phylogenomic reconstructions and comparative analyses of Kickxellomycotina fungi.</title>
        <authorList>
            <person name="Reynolds N.K."/>
            <person name="Stajich J.E."/>
            <person name="Barry K."/>
            <person name="Grigoriev I.V."/>
            <person name="Crous P."/>
            <person name="Smith M.E."/>
        </authorList>
    </citation>
    <scope>NUCLEOTIDE SEQUENCE</scope>
    <source>
        <strain evidence="4">NBRC 32514</strain>
    </source>
</reference>
<evidence type="ECO:0000256" key="2">
    <source>
        <dbReference type="ARBA" id="ARBA00023186"/>
    </source>
</evidence>
<keyword evidence="2 3" id="KW-0143">Chaperone</keyword>
<comment type="subcellular location">
    <subcellularLocation>
        <location evidence="3">Cytoplasm</location>
        <location evidence="3">Cytoskeleton</location>
    </subcellularLocation>
</comment>
<dbReference type="Pfam" id="PF02970">
    <property type="entry name" value="TBCA"/>
    <property type="match status" value="1"/>
</dbReference>
<dbReference type="PANTHER" id="PTHR21500">
    <property type="entry name" value="TUBULIN-SPECIFIC CHAPERONE A"/>
    <property type="match status" value="1"/>
</dbReference>
<proteinExistence type="inferred from homology"/>
<dbReference type="Proteomes" id="UP001149813">
    <property type="component" value="Unassembled WGS sequence"/>
</dbReference>
<dbReference type="InterPro" id="IPR036126">
    <property type="entry name" value="TBCA_sf"/>
</dbReference>
<keyword evidence="5" id="KW-1185">Reference proteome</keyword>
<comment type="caution">
    <text evidence="4">The sequence shown here is derived from an EMBL/GenBank/DDBJ whole genome shotgun (WGS) entry which is preliminary data.</text>
</comment>
<dbReference type="GO" id="GO:0048487">
    <property type="term" value="F:beta-tubulin binding"/>
    <property type="evidence" value="ECO:0007669"/>
    <property type="project" value="InterPro"/>
</dbReference>
<dbReference type="SUPFAM" id="SSF46988">
    <property type="entry name" value="Tubulin chaperone cofactor A"/>
    <property type="match status" value="1"/>
</dbReference>
<comment type="subunit">
    <text evidence="3">Supercomplex made of cofactors A to E. Cofactors A and D function by capturing and stabilizing tubulin in a quasi-native conformation. Cofactor E binds to the cofactor D-tubulin complex; interaction with cofactor C then causes the release of tubulin polypeptides that are committed to the native state.</text>
</comment>
<sequence length="127" mass="14096">MSSASNLNNTALVRTLKIKTNAVKRLVKDRSAYLSEVTAQQQRIETLRAKDGVHEADIRKQNEVLEETVQMIPHTERRIKDSLNDLENLVLSVQSELGSTPEFADAKAAIDEAKGAVPVATNKQHTF</sequence>
<dbReference type="AlphaFoldDB" id="A0A9W7XUF0"/>
<gene>
    <name evidence="4" type="ORF">LPJ53_005996</name>
</gene>
<evidence type="ECO:0000313" key="4">
    <source>
        <dbReference type="EMBL" id="KAJ1719197.1"/>
    </source>
</evidence>
<dbReference type="Gene3D" id="1.20.58.90">
    <property type="match status" value="1"/>
</dbReference>
<dbReference type="GO" id="GO:0007021">
    <property type="term" value="P:tubulin complex assembly"/>
    <property type="evidence" value="ECO:0007669"/>
    <property type="project" value="UniProtKB-UniRule"/>
</dbReference>
<evidence type="ECO:0000256" key="1">
    <source>
        <dbReference type="ARBA" id="ARBA00006806"/>
    </source>
</evidence>
<evidence type="ECO:0000256" key="3">
    <source>
        <dbReference type="RuleBase" id="RU364030"/>
    </source>
</evidence>
<keyword evidence="3" id="KW-0963">Cytoplasm</keyword>
<dbReference type="InterPro" id="IPR004226">
    <property type="entry name" value="TBCA"/>
</dbReference>
<protein>
    <recommendedName>
        <fullName evidence="3">Tubulin-specific chaperone A</fullName>
    </recommendedName>
</protein>
<dbReference type="GO" id="GO:0005829">
    <property type="term" value="C:cytosol"/>
    <property type="evidence" value="ECO:0007669"/>
    <property type="project" value="TreeGrafter"/>
</dbReference>
<accession>A0A9W7XUF0</accession>
<dbReference type="PANTHER" id="PTHR21500:SF0">
    <property type="entry name" value="TUBULIN-SPECIFIC CHAPERONE A"/>
    <property type="match status" value="1"/>
</dbReference>
<dbReference type="OrthoDB" id="296187at2759"/>
<comment type="similarity">
    <text evidence="1 3">Belongs to the TBCA family.</text>
</comment>
<dbReference type="GO" id="GO:0005874">
    <property type="term" value="C:microtubule"/>
    <property type="evidence" value="ECO:0007669"/>
    <property type="project" value="UniProtKB-KW"/>
</dbReference>
<dbReference type="EMBL" id="JANBOJ010000458">
    <property type="protein sequence ID" value="KAJ1719197.1"/>
    <property type="molecule type" value="Genomic_DNA"/>
</dbReference>
<keyword evidence="3" id="KW-0493">Microtubule</keyword>
<keyword evidence="3" id="KW-0206">Cytoskeleton</keyword>
<name>A0A9W7XUF0_9FUNG</name>